<sequence>MFDRLKKKYWGEEIYSKSVASAKKASVFVWNRDGKLTLNIRSQDFSYVQAPGRNDATVTFEASAINSLLDAIVSARSIIQQTPGKV</sequence>
<dbReference type="AlphaFoldDB" id="A0A2P9AX16"/>
<keyword evidence="2" id="KW-1185">Reference proteome</keyword>
<evidence type="ECO:0000313" key="2">
    <source>
        <dbReference type="Proteomes" id="UP000245698"/>
    </source>
</evidence>
<gene>
    <name evidence="1" type="ORF">BQ8482_90097</name>
</gene>
<proteinExistence type="predicted"/>
<dbReference type="Proteomes" id="UP000245698">
    <property type="component" value="Unassembled WGS sequence"/>
</dbReference>
<protein>
    <submittedName>
        <fullName evidence="1">Uncharacterized protein</fullName>
    </submittedName>
</protein>
<evidence type="ECO:0000313" key="1">
    <source>
        <dbReference type="EMBL" id="SJM35722.1"/>
    </source>
</evidence>
<name>A0A2P9AX16_9HYPH</name>
<reference evidence="2" key="1">
    <citation type="submission" date="2016-12" db="EMBL/GenBank/DDBJ databases">
        <authorList>
            <person name="Brunel B."/>
        </authorList>
    </citation>
    <scope>NUCLEOTIDE SEQUENCE [LARGE SCALE GENOMIC DNA]</scope>
</reference>
<accession>A0A2P9AX16</accession>
<dbReference type="RefSeq" id="WP_123151865.1">
    <property type="nucleotide sequence ID" value="NZ_FUIG01000103.1"/>
</dbReference>
<dbReference type="EMBL" id="FUIG01000103">
    <property type="protein sequence ID" value="SJM35722.1"/>
    <property type="molecule type" value="Genomic_DNA"/>
</dbReference>
<organism evidence="1 2">
    <name type="scientific">Mesorhizobium delmotii</name>
    <dbReference type="NCBI Taxonomy" id="1631247"/>
    <lineage>
        <taxon>Bacteria</taxon>
        <taxon>Pseudomonadati</taxon>
        <taxon>Pseudomonadota</taxon>
        <taxon>Alphaproteobacteria</taxon>
        <taxon>Hyphomicrobiales</taxon>
        <taxon>Phyllobacteriaceae</taxon>
        <taxon>Mesorhizobium</taxon>
    </lineage>
</organism>